<gene>
    <name evidence="9" type="ORF">DDE83_005540</name>
</gene>
<comment type="similarity">
    <text evidence="2">Belongs to the AB hydrolase superfamily. AKT2 hydrolase family.</text>
</comment>
<evidence type="ECO:0000259" key="8">
    <source>
        <dbReference type="Pfam" id="PF00561"/>
    </source>
</evidence>
<organism evidence="9 10">
    <name type="scientific">Stemphylium lycopersici</name>
    <name type="common">Tomato gray leaf spot disease fungus</name>
    <name type="synonym">Thyrospora lycopersici</name>
    <dbReference type="NCBI Taxonomy" id="183478"/>
    <lineage>
        <taxon>Eukaryota</taxon>
        <taxon>Fungi</taxon>
        <taxon>Dikarya</taxon>
        <taxon>Ascomycota</taxon>
        <taxon>Pezizomycotina</taxon>
        <taxon>Dothideomycetes</taxon>
        <taxon>Pleosporomycetidae</taxon>
        <taxon>Pleosporales</taxon>
        <taxon>Pleosporineae</taxon>
        <taxon>Pleosporaceae</taxon>
        <taxon>Stemphylium</taxon>
    </lineage>
</organism>
<comment type="caution">
    <text evidence="9">The sequence shown here is derived from an EMBL/GenBank/DDBJ whole genome shotgun (WGS) entry which is preliminary data.</text>
</comment>
<dbReference type="EMBL" id="QGDH01000076">
    <property type="protein sequence ID" value="RAR09387.1"/>
    <property type="molecule type" value="Genomic_DNA"/>
</dbReference>
<dbReference type="SUPFAM" id="SSF53474">
    <property type="entry name" value="alpha/beta-Hydrolases"/>
    <property type="match status" value="1"/>
</dbReference>
<sequence length="304" mass="34221">MRWASLSLLAWSYASVSAGTLPARHENGKSIFINNNGTTIHYRKYGSGPYLVMQHGFPDRETSFEEFQVPYFAKFYTIIAPTLRGFPPSSIPTRLEEYTGENLVSDLFAVLLHEKADKVTLFGHDFGGIATQSFALAFPDRVEALIVANTGLLHSFDRIINSDPEAQRYARYTLPYLAYEPGQPKNVSSLVQNLRDPEHKADIAAYLDASSIDGMMNYYKMFYPAPPYGRNVTAGPVQQVPTLLLWGEEDPYFTPKLWDGLVGFFAKGVRHVIVPGAGHWVYRDAWQTVNREIRSFLGSLKEAH</sequence>
<evidence type="ECO:0000256" key="7">
    <source>
        <dbReference type="SAM" id="SignalP"/>
    </source>
</evidence>
<evidence type="ECO:0000313" key="10">
    <source>
        <dbReference type="Proteomes" id="UP000249619"/>
    </source>
</evidence>
<evidence type="ECO:0000256" key="4">
    <source>
        <dbReference type="ARBA" id="ARBA00023026"/>
    </source>
</evidence>
<evidence type="ECO:0000256" key="6">
    <source>
        <dbReference type="ARBA" id="ARBA00038334"/>
    </source>
</evidence>
<dbReference type="InterPro" id="IPR029058">
    <property type="entry name" value="AB_hydrolase_fold"/>
</dbReference>
<keyword evidence="5" id="KW-0576">Peroxisome</keyword>
<dbReference type="PANTHER" id="PTHR43329">
    <property type="entry name" value="EPOXIDE HYDROLASE"/>
    <property type="match status" value="1"/>
</dbReference>
<dbReference type="Pfam" id="PF00561">
    <property type="entry name" value="Abhydrolase_1"/>
    <property type="match status" value="1"/>
</dbReference>
<evidence type="ECO:0000313" key="9">
    <source>
        <dbReference type="EMBL" id="RAR09387.1"/>
    </source>
</evidence>
<evidence type="ECO:0000256" key="3">
    <source>
        <dbReference type="ARBA" id="ARBA00022801"/>
    </source>
</evidence>
<dbReference type="STRING" id="183478.A0A364N1A7"/>
<reference evidence="10" key="1">
    <citation type="submission" date="2018-05" db="EMBL/GenBank/DDBJ databases">
        <title>Draft genome sequence of Stemphylium lycopersici strain CIDEFI 213.</title>
        <authorList>
            <person name="Medina R."/>
            <person name="Franco M.E.E."/>
            <person name="Lucentini C.G."/>
            <person name="Saparrat M.C.N."/>
            <person name="Balatti P.A."/>
        </authorList>
    </citation>
    <scope>NUCLEOTIDE SEQUENCE [LARGE SCALE GENOMIC DNA]</scope>
    <source>
        <strain evidence="10">CIDEFI 213</strain>
    </source>
</reference>
<keyword evidence="3 9" id="KW-0378">Hydrolase</keyword>
<dbReference type="GO" id="GO:0016787">
    <property type="term" value="F:hydrolase activity"/>
    <property type="evidence" value="ECO:0007669"/>
    <property type="project" value="UniProtKB-KW"/>
</dbReference>
<feature type="signal peptide" evidence="7">
    <location>
        <begin position="1"/>
        <end position="18"/>
    </location>
</feature>
<dbReference type="PRINTS" id="PR00111">
    <property type="entry name" value="ABHYDROLASE"/>
</dbReference>
<protein>
    <submittedName>
        <fullName evidence="9">Hydrolase</fullName>
    </submittedName>
</protein>
<proteinExistence type="inferred from homology"/>
<dbReference type="Gene3D" id="3.40.50.1820">
    <property type="entry name" value="alpha/beta hydrolase"/>
    <property type="match status" value="1"/>
</dbReference>
<comment type="subcellular location">
    <subcellularLocation>
        <location evidence="1">Peroxisome</location>
    </subcellularLocation>
</comment>
<keyword evidence="4" id="KW-0843">Virulence</keyword>
<name>A0A364N1A7_STELY</name>
<feature type="chain" id="PRO_5017034119" evidence="7">
    <location>
        <begin position="19"/>
        <end position="304"/>
    </location>
</feature>
<accession>A0A364N1A7</accession>
<dbReference type="GO" id="GO:0005777">
    <property type="term" value="C:peroxisome"/>
    <property type="evidence" value="ECO:0007669"/>
    <property type="project" value="UniProtKB-SubCell"/>
</dbReference>
<dbReference type="AlphaFoldDB" id="A0A364N1A7"/>
<keyword evidence="7" id="KW-0732">Signal</keyword>
<dbReference type="InterPro" id="IPR000639">
    <property type="entry name" value="Epox_hydrolase-like"/>
</dbReference>
<comment type="similarity">
    <text evidence="6">Belongs to the AB hydrolase superfamily. Epoxide hydrolase family.</text>
</comment>
<evidence type="ECO:0000256" key="2">
    <source>
        <dbReference type="ARBA" id="ARBA00005668"/>
    </source>
</evidence>
<evidence type="ECO:0000256" key="5">
    <source>
        <dbReference type="ARBA" id="ARBA00023140"/>
    </source>
</evidence>
<keyword evidence="10" id="KW-1185">Reference proteome</keyword>
<dbReference type="InterPro" id="IPR000073">
    <property type="entry name" value="AB_hydrolase_1"/>
</dbReference>
<evidence type="ECO:0000256" key="1">
    <source>
        <dbReference type="ARBA" id="ARBA00004275"/>
    </source>
</evidence>
<dbReference type="PRINTS" id="PR00412">
    <property type="entry name" value="EPOXHYDRLASE"/>
</dbReference>
<dbReference type="Proteomes" id="UP000249619">
    <property type="component" value="Unassembled WGS sequence"/>
</dbReference>
<feature type="domain" description="AB hydrolase-1" evidence="8">
    <location>
        <begin position="50"/>
        <end position="282"/>
    </location>
</feature>